<dbReference type="Pfam" id="PF04405">
    <property type="entry name" value="ScdA_N"/>
    <property type="match status" value="1"/>
</dbReference>
<dbReference type="GO" id="GO:0046872">
    <property type="term" value="F:metal ion binding"/>
    <property type="evidence" value="ECO:0007669"/>
    <property type="project" value="UniProtKB-KW"/>
</dbReference>
<dbReference type="AlphaFoldDB" id="A0A4S1DVP2"/>
<dbReference type="GO" id="GO:0005737">
    <property type="term" value="C:cytoplasm"/>
    <property type="evidence" value="ECO:0007669"/>
    <property type="project" value="UniProtKB-SubCell"/>
</dbReference>
<dbReference type="OrthoDB" id="9797132at2"/>
<accession>A0A4S1DVP2</accession>
<proteinExistence type="predicted"/>
<gene>
    <name evidence="6" type="primary">ric</name>
    <name evidence="6" type="ORF">EM932_13190</name>
</gene>
<evidence type="ECO:0000313" key="6">
    <source>
        <dbReference type="EMBL" id="TGV01935.1"/>
    </source>
</evidence>
<reference evidence="6 7" key="1">
    <citation type="submission" date="2019-04" db="EMBL/GenBank/DDBJ databases">
        <authorList>
            <person name="Liu A."/>
        </authorList>
    </citation>
    <scope>NUCLEOTIDE SEQUENCE [LARGE SCALE GENOMIC DNA]</scope>
    <source>
        <strain evidence="6 7">RZ03</strain>
    </source>
</reference>
<sequence length="243" mass="28116">METILKDSQKQIGQFVAEDFRTAAVFSNYGIDFCCRGHRTVEEVCDKNGIETSELLDKLQNVLSSTTGQNIDYKSWPLDLLVDYIEKKHHRYVEEKVPVLLQFLNKLCRVHGERHPELLKINEHFTASARELAAHMKKEELILFPFIKKMISATISKSAIEAPHFGTVENPIAMMKDEHDNEGVRFRDIAKLTNQYNPPADACNTFRVTYAMLEEFEKDLHLHIHLENNILFPKAIKLEQQFS</sequence>
<name>A0A4S1DVP2_9FLAO</name>
<dbReference type="EMBL" id="SRSO01000018">
    <property type="protein sequence ID" value="TGV01935.1"/>
    <property type="molecule type" value="Genomic_DNA"/>
</dbReference>
<dbReference type="InterPro" id="IPR038062">
    <property type="entry name" value="ScdA-like_N_sf"/>
</dbReference>
<dbReference type="PANTHER" id="PTHR36438:SF1">
    <property type="entry name" value="IRON-SULFUR CLUSTER REPAIR PROTEIN YTFE"/>
    <property type="match status" value="1"/>
</dbReference>
<evidence type="ECO:0000256" key="1">
    <source>
        <dbReference type="ARBA" id="ARBA00004496"/>
    </source>
</evidence>
<dbReference type="Gene3D" id="1.20.120.520">
    <property type="entry name" value="nmb1532 protein domain like"/>
    <property type="match status" value="1"/>
</dbReference>
<evidence type="ECO:0000256" key="3">
    <source>
        <dbReference type="ARBA" id="ARBA00022723"/>
    </source>
</evidence>
<keyword evidence="3" id="KW-0479">Metal-binding</keyword>
<keyword evidence="7" id="KW-1185">Reference proteome</keyword>
<protein>
    <submittedName>
        <fullName evidence="6">Iron-sulfur cluster repair di-iron protein</fullName>
    </submittedName>
</protein>
<dbReference type="RefSeq" id="WP_135877660.1">
    <property type="nucleotide sequence ID" value="NZ_SRSO01000018.1"/>
</dbReference>
<evidence type="ECO:0000256" key="4">
    <source>
        <dbReference type="ARBA" id="ARBA00023004"/>
    </source>
</evidence>
<dbReference type="Pfam" id="PF01814">
    <property type="entry name" value="Hemerythrin"/>
    <property type="match status" value="1"/>
</dbReference>
<comment type="subcellular location">
    <subcellularLocation>
        <location evidence="1">Cytoplasm</location>
    </subcellularLocation>
</comment>
<evidence type="ECO:0000313" key="7">
    <source>
        <dbReference type="Proteomes" id="UP000307602"/>
    </source>
</evidence>
<evidence type="ECO:0000256" key="2">
    <source>
        <dbReference type="ARBA" id="ARBA00022490"/>
    </source>
</evidence>
<evidence type="ECO:0000259" key="5">
    <source>
        <dbReference type="Pfam" id="PF01814"/>
    </source>
</evidence>
<organism evidence="6 7">
    <name type="scientific">Flavivirga rizhaonensis</name>
    <dbReference type="NCBI Taxonomy" id="2559571"/>
    <lineage>
        <taxon>Bacteria</taxon>
        <taxon>Pseudomonadati</taxon>
        <taxon>Bacteroidota</taxon>
        <taxon>Flavobacteriia</taxon>
        <taxon>Flavobacteriales</taxon>
        <taxon>Flavobacteriaceae</taxon>
        <taxon>Flavivirga</taxon>
    </lineage>
</organism>
<dbReference type="Proteomes" id="UP000307602">
    <property type="component" value="Unassembled WGS sequence"/>
</dbReference>
<dbReference type="InterPro" id="IPR012312">
    <property type="entry name" value="Hemerythrin-like"/>
</dbReference>
<dbReference type="NCBIfam" id="TIGR03652">
    <property type="entry name" value="FeS_repair_RIC"/>
    <property type="match status" value="1"/>
</dbReference>
<dbReference type="InterPro" id="IPR019903">
    <property type="entry name" value="RIC_family"/>
</dbReference>
<dbReference type="PANTHER" id="PTHR36438">
    <property type="entry name" value="IRON-SULFUR CLUSTER REPAIR PROTEIN YTFE"/>
    <property type="match status" value="1"/>
</dbReference>
<comment type="caution">
    <text evidence="6">The sequence shown here is derived from an EMBL/GenBank/DDBJ whole genome shotgun (WGS) entry which is preliminary data.</text>
</comment>
<feature type="domain" description="Hemerythrin-like" evidence="5">
    <location>
        <begin position="87"/>
        <end position="235"/>
    </location>
</feature>
<keyword evidence="2" id="KW-0963">Cytoplasm</keyword>
<dbReference type="Gene3D" id="1.10.3910.10">
    <property type="entry name" value="SP0561-like"/>
    <property type="match status" value="1"/>
</dbReference>
<keyword evidence="4" id="KW-0408">Iron</keyword>